<dbReference type="AlphaFoldDB" id="I5AWP4"/>
<dbReference type="Proteomes" id="UP000005753">
    <property type="component" value="Chromosome"/>
</dbReference>
<dbReference type="SUPFAM" id="SSF52402">
    <property type="entry name" value="Adenine nucleotide alpha hydrolases-like"/>
    <property type="match status" value="1"/>
</dbReference>
<evidence type="ECO:0000259" key="6">
    <source>
        <dbReference type="Pfam" id="PF13537"/>
    </source>
</evidence>
<dbReference type="GO" id="GO:0006529">
    <property type="term" value="P:asparagine biosynthetic process"/>
    <property type="evidence" value="ECO:0007669"/>
    <property type="project" value="UniProtKB-KW"/>
</dbReference>
<evidence type="ECO:0000256" key="4">
    <source>
        <dbReference type="ARBA" id="ARBA00048741"/>
    </source>
</evidence>
<evidence type="ECO:0000313" key="8">
    <source>
        <dbReference type="Proteomes" id="UP000005753"/>
    </source>
</evidence>
<accession>I5AWP4</accession>
<dbReference type="EMBL" id="CM001487">
    <property type="protein sequence ID" value="EIM58217.1"/>
    <property type="molecule type" value="Genomic_DNA"/>
</dbReference>
<sequence>MSAIWGIIEKKIQSVQSAQTSLMRNHYEEHCRIDRIEEFQNDSCYMACGIQHFTPEASSEHLPVSPGDGRYVFTADVVLDNREELIAELVTEQILTTEGSNNRPDRKRPAVITDGFLLQLAFERWNYDFVKHLKGLFAIAIYDTEKRELFLCTDQISNRCLYYYCTDSQLVFSTMLTPIRLLHPEIRPNRHYHRDFLIAPGLFPGFTSDESPWEDVKLLEAGTFVLINPDGIRKTEYWKPENIPVSGKIRDAEKQFLSIYRTAVHRALRTSGEVGIALSSGCDSSSVAALAATELKSQEKLLHSYTYIPHYKIKPKYYEINDETDGVKALGRMYPNIDMHFTDQDGRDFTDTLSDLIETVEIPFKSFINLSGLAEIYEAAYRKGCRVFLSGQNGNSTVSYGDADDILYDLYRKKKPLRWLRLYNRYCKNAGYSRKKYFRGLWSIYRRADRIMKDPPIDRSLLNSFLSPKLFEDYDLKSQLPEGIYYTTEYCPGEEQTNKALLYCKCIFSFLGVMDTKMSLRYGLLLRDPTRDPDLLSFCNSVPYEYFAWNGNPRYFIREAMKEFLPKEITAIHAKIGIQNADWLMRMDANAEHVRKLQLSALKNAPSCVKKDEISAYINDHPRIEEKNREQELELCIIFSYMKYCNLYAAQSSSLNPT</sequence>
<dbReference type="Gene3D" id="3.60.20.10">
    <property type="entry name" value="Glutamine Phosphoribosylpyrophosphate, subunit 1, domain 1"/>
    <property type="match status" value="1"/>
</dbReference>
<dbReference type="InterPro" id="IPR014729">
    <property type="entry name" value="Rossmann-like_a/b/a_fold"/>
</dbReference>
<evidence type="ECO:0000256" key="1">
    <source>
        <dbReference type="ARBA" id="ARBA00005187"/>
    </source>
</evidence>
<keyword evidence="8" id="KW-1185">Reference proteome</keyword>
<dbReference type="Gene3D" id="3.40.50.620">
    <property type="entry name" value="HUPs"/>
    <property type="match status" value="1"/>
</dbReference>
<dbReference type="InterPro" id="IPR001962">
    <property type="entry name" value="Asn_synthase"/>
</dbReference>
<dbReference type="HOGENOM" id="CLU_014658_3_3_9"/>
<dbReference type="PANTHER" id="PTHR43284:SF1">
    <property type="entry name" value="ASPARAGINE SYNTHETASE"/>
    <property type="match status" value="1"/>
</dbReference>
<organism evidence="7 8">
    <name type="scientific">Eubacterium cellulosolvens (strain ATCC 43171 / JCM 9499 / 6)</name>
    <name type="common">Cillobacterium cellulosolvens</name>
    <dbReference type="NCBI Taxonomy" id="633697"/>
    <lineage>
        <taxon>Bacteria</taxon>
        <taxon>Bacillati</taxon>
        <taxon>Bacillota</taxon>
        <taxon>Clostridia</taxon>
        <taxon>Eubacteriales</taxon>
        <taxon>Eubacteriaceae</taxon>
        <taxon>Eubacterium</taxon>
    </lineage>
</organism>
<dbReference type="eggNOG" id="COG0367">
    <property type="taxonomic scope" value="Bacteria"/>
</dbReference>
<keyword evidence="3" id="KW-0061">Asparagine biosynthesis</keyword>
<reference evidence="7 8" key="2">
    <citation type="submission" date="2012-02" db="EMBL/GenBank/DDBJ databases">
        <title>Improved High-Quality Draft sequence of Eubacterium cellulosolvens 6.</title>
        <authorList>
            <consortium name="US DOE Joint Genome Institute"/>
            <person name="Lucas S."/>
            <person name="Han J."/>
            <person name="Lapidus A."/>
            <person name="Cheng J.-F."/>
            <person name="Goodwin L."/>
            <person name="Pitluck S."/>
            <person name="Peters L."/>
            <person name="Mikhailova N."/>
            <person name="Gu W."/>
            <person name="Detter J.C."/>
            <person name="Han C."/>
            <person name="Tapia R."/>
            <person name="Land M."/>
            <person name="Hauser L."/>
            <person name="Kyrpides N."/>
            <person name="Ivanova N."/>
            <person name="Pagani I."/>
            <person name="Johnson E."/>
            <person name="Mukhopadhyay B."/>
            <person name="Anderson I."/>
            <person name="Woyke T."/>
        </authorList>
    </citation>
    <scope>NUCLEOTIDE SEQUENCE [LARGE SCALE GENOMIC DNA]</scope>
    <source>
        <strain evidence="7 8">6</strain>
    </source>
</reference>
<dbReference type="InterPro" id="IPR051786">
    <property type="entry name" value="ASN_synthetase/amidase"/>
</dbReference>
<gene>
    <name evidence="7" type="ORF">EubceDRAFT1_2493</name>
</gene>
<comment type="pathway">
    <text evidence="1">Amino-acid biosynthesis; L-asparagine biosynthesis; L-asparagine from L-aspartate (L-Gln route): step 1/1.</text>
</comment>
<dbReference type="SUPFAM" id="SSF56235">
    <property type="entry name" value="N-terminal nucleophile aminohydrolases (Ntn hydrolases)"/>
    <property type="match status" value="1"/>
</dbReference>
<dbReference type="Pfam" id="PF13537">
    <property type="entry name" value="GATase_7"/>
    <property type="match status" value="1"/>
</dbReference>
<dbReference type="EC" id="6.3.5.4" evidence="2"/>
<dbReference type="Pfam" id="PF00733">
    <property type="entry name" value="Asn_synthase"/>
    <property type="match status" value="1"/>
</dbReference>
<dbReference type="STRING" id="633697.EubceDRAFT1_2493"/>
<feature type="domain" description="Asparagine synthetase" evidence="5">
    <location>
        <begin position="261"/>
        <end position="634"/>
    </location>
</feature>
<keyword evidence="3" id="KW-0028">Amino-acid biosynthesis</keyword>
<dbReference type="InterPro" id="IPR029055">
    <property type="entry name" value="Ntn_hydrolases_N"/>
</dbReference>
<dbReference type="InterPro" id="IPR017932">
    <property type="entry name" value="GATase_2_dom"/>
</dbReference>
<comment type="catalytic activity">
    <reaction evidence="4">
        <text>L-aspartate + L-glutamine + ATP + H2O = L-asparagine + L-glutamate + AMP + diphosphate + H(+)</text>
        <dbReference type="Rhea" id="RHEA:12228"/>
        <dbReference type="ChEBI" id="CHEBI:15377"/>
        <dbReference type="ChEBI" id="CHEBI:15378"/>
        <dbReference type="ChEBI" id="CHEBI:29985"/>
        <dbReference type="ChEBI" id="CHEBI:29991"/>
        <dbReference type="ChEBI" id="CHEBI:30616"/>
        <dbReference type="ChEBI" id="CHEBI:33019"/>
        <dbReference type="ChEBI" id="CHEBI:58048"/>
        <dbReference type="ChEBI" id="CHEBI:58359"/>
        <dbReference type="ChEBI" id="CHEBI:456215"/>
        <dbReference type="EC" id="6.3.5.4"/>
    </reaction>
</comment>
<evidence type="ECO:0000256" key="2">
    <source>
        <dbReference type="ARBA" id="ARBA00012737"/>
    </source>
</evidence>
<feature type="domain" description="Glutamine amidotransferase type-2" evidence="6">
    <location>
        <begin position="59"/>
        <end position="177"/>
    </location>
</feature>
<reference evidence="7 8" key="1">
    <citation type="submission" date="2010-08" db="EMBL/GenBank/DDBJ databases">
        <authorList>
            <consortium name="US DOE Joint Genome Institute (JGI-PGF)"/>
            <person name="Lucas S."/>
            <person name="Copeland A."/>
            <person name="Lapidus A."/>
            <person name="Cheng J.-F."/>
            <person name="Bruce D."/>
            <person name="Goodwin L."/>
            <person name="Pitluck S."/>
            <person name="Land M.L."/>
            <person name="Hauser L."/>
            <person name="Chang Y.-J."/>
            <person name="Anderson I.J."/>
            <person name="Johnson E."/>
            <person name="Mulhopadhyay B."/>
            <person name="Kyrpides N."/>
            <person name="Woyke T.J."/>
        </authorList>
    </citation>
    <scope>NUCLEOTIDE SEQUENCE [LARGE SCALE GENOMIC DNA]</scope>
    <source>
        <strain evidence="7 8">6</strain>
    </source>
</reference>
<evidence type="ECO:0000313" key="7">
    <source>
        <dbReference type="EMBL" id="EIM58217.1"/>
    </source>
</evidence>
<dbReference type="GO" id="GO:0004066">
    <property type="term" value="F:asparagine synthase (glutamine-hydrolyzing) activity"/>
    <property type="evidence" value="ECO:0007669"/>
    <property type="project" value="UniProtKB-EC"/>
</dbReference>
<evidence type="ECO:0000259" key="5">
    <source>
        <dbReference type="Pfam" id="PF00733"/>
    </source>
</evidence>
<proteinExistence type="predicted"/>
<name>I5AWP4_EUBC6</name>
<dbReference type="PANTHER" id="PTHR43284">
    <property type="entry name" value="ASPARAGINE SYNTHETASE (GLUTAMINE-HYDROLYZING)"/>
    <property type="match status" value="1"/>
</dbReference>
<evidence type="ECO:0000256" key="3">
    <source>
        <dbReference type="ARBA" id="ARBA00022888"/>
    </source>
</evidence>
<protein>
    <recommendedName>
        <fullName evidence="2">asparagine synthase (glutamine-hydrolyzing)</fullName>
        <ecNumber evidence="2">6.3.5.4</ecNumber>
    </recommendedName>
</protein>